<reference evidence="5" key="1">
    <citation type="journal article" date="2010" name="Stand. Genomic Sci.">
        <title>Complete genome sequence of 'Thermobaculum terrenum' type strain (YNP1).</title>
        <authorList>
            <person name="Kiss H."/>
            <person name="Cleland D."/>
            <person name="Lapidus A."/>
            <person name="Lucas S."/>
            <person name="Glavina Del Rio T."/>
            <person name="Nolan M."/>
            <person name="Tice H."/>
            <person name="Han C."/>
            <person name="Goodwin L."/>
            <person name="Pitluck S."/>
            <person name="Liolios K."/>
            <person name="Ivanova N."/>
            <person name="Mavromatis K."/>
            <person name="Ovchinnikova G."/>
            <person name="Pati A."/>
            <person name="Chen A."/>
            <person name="Palaniappan K."/>
            <person name="Land M."/>
            <person name="Hauser L."/>
            <person name="Chang Y."/>
            <person name="Jeffries C."/>
            <person name="Lu M."/>
            <person name="Brettin T."/>
            <person name="Detter J."/>
            <person name="Goker M."/>
            <person name="Tindall B."/>
            <person name="Beck B."/>
            <person name="McDermott T."/>
            <person name="Woyke T."/>
            <person name="Bristow J."/>
            <person name="Eisen J."/>
            <person name="Markowitz V."/>
            <person name="Hugenholtz P."/>
            <person name="Kyrpides N."/>
            <person name="Klenk H."/>
            <person name="Cheng J."/>
        </authorList>
    </citation>
    <scope>NUCLEOTIDE SEQUENCE [LARGE SCALE GENOMIC DNA]</scope>
    <source>
        <strain evidence="5">ATCC BAA-798 / YNP1</strain>
    </source>
</reference>
<dbReference type="OrthoDB" id="9804819at2"/>
<name>D1CFA6_THET1</name>
<evidence type="ECO:0000256" key="1">
    <source>
        <dbReference type="ARBA" id="ARBA00022741"/>
    </source>
</evidence>
<dbReference type="HOGENOM" id="CLU_000604_1_2_0"/>
<dbReference type="InterPro" id="IPR003439">
    <property type="entry name" value="ABC_transporter-like_ATP-bd"/>
</dbReference>
<gene>
    <name evidence="4" type="ordered locus">Tter_0695</name>
</gene>
<dbReference type="SUPFAM" id="SSF52540">
    <property type="entry name" value="P-loop containing nucleoside triphosphate hydrolases"/>
    <property type="match status" value="1"/>
</dbReference>
<evidence type="ECO:0000313" key="4">
    <source>
        <dbReference type="EMBL" id="ACZ41612.1"/>
    </source>
</evidence>
<proteinExistence type="predicted"/>
<feature type="domain" description="ABC transporter" evidence="3">
    <location>
        <begin position="11"/>
        <end position="240"/>
    </location>
</feature>
<dbReference type="AlphaFoldDB" id="D1CFA6"/>
<keyword evidence="2" id="KW-0067">ATP-binding</keyword>
<dbReference type="Proteomes" id="UP000000323">
    <property type="component" value="Chromosome 1"/>
</dbReference>
<dbReference type="STRING" id="525904.Tter_0695"/>
<dbReference type="eggNOG" id="COG1131">
    <property type="taxonomic scope" value="Bacteria"/>
</dbReference>
<dbReference type="GO" id="GO:0005524">
    <property type="term" value="F:ATP binding"/>
    <property type="evidence" value="ECO:0007669"/>
    <property type="project" value="UniProtKB-KW"/>
</dbReference>
<protein>
    <submittedName>
        <fullName evidence="4">ABC transporter related protein</fullName>
    </submittedName>
</protein>
<dbReference type="Gene3D" id="3.40.50.300">
    <property type="entry name" value="P-loop containing nucleotide triphosphate hydrolases"/>
    <property type="match status" value="1"/>
</dbReference>
<dbReference type="InterPro" id="IPR017871">
    <property type="entry name" value="ABC_transporter-like_CS"/>
</dbReference>
<dbReference type="PROSITE" id="PS50893">
    <property type="entry name" value="ABC_TRANSPORTER_2"/>
    <property type="match status" value="1"/>
</dbReference>
<dbReference type="PANTHER" id="PTHR43038">
    <property type="entry name" value="ATP-BINDING CASSETTE, SUB-FAMILY H, MEMBER 1"/>
    <property type="match status" value="1"/>
</dbReference>
<dbReference type="PROSITE" id="PS00211">
    <property type="entry name" value="ABC_TRANSPORTER_1"/>
    <property type="match status" value="1"/>
</dbReference>
<accession>D1CFA6</accession>
<organism evidence="4 5">
    <name type="scientific">Thermobaculum terrenum (strain ATCC BAA-798 / CCMEE 7001 / YNP1)</name>
    <dbReference type="NCBI Taxonomy" id="525904"/>
    <lineage>
        <taxon>Bacteria</taxon>
        <taxon>Bacillati</taxon>
        <taxon>Chloroflexota</taxon>
        <taxon>Chloroflexia</taxon>
        <taxon>Candidatus Thermobaculales</taxon>
        <taxon>Candidatus Thermobaculaceae</taxon>
        <taxon>Thermobaculum</taxon>
    </lineage>
</organism>
<evidence type="ECO:0000256" key="2">
    <source>
        <dbReference type="ARBA" id="ARBA00022840"/>
    </source>
</evidence>
<keyword evidence="5" id="KW-1185">Reference proteome</keyword>
<dbReference type="GO" id="GO:0016887">
    <property type="term" value="F:ATP hydrolysis activity"/>
    <property type="evidence" value="ECO:0007669"/>
    <property type="project" value="InterPro"/>
</dbReference>
<dbReference type="RefSeq" id="WP_012874647.1">
    <property type="nucleotide sequence ID" value="NC_013525.1"/>
</dbReference>
<dbReference type="KEGG" id="ttr:Tter_0695"/>
<keyword evidence="1" id="KW-0547">Nucleotide-binding</keyword>
<dbReference type="InterPro" id="IPR027417">
    <property type="entry name" value="P-loop_NTPase"/>
</dbReference>
<evidence type="ECO:0000313" key="5">
    <source>
        <dbReference type="Proteomes" id="UP000000323"/>
    </source>
</evidence>
<dbReference type="InterPro" id="IPR003593">
    <property type="entry name" value="AAA+_ATPase"/>
</dbReference>
<evidence type="ECO:0000259" key="3">
    <source>
        <dbReference type="PROSITE" id="PS50893"/>
    </source>
</evidence>
<dbReference type="SMART" id="SM00382">
    <property type="entry name" value="AAA"/>
    <property type="match status" value="1"/>
</dbReference>
<dbReference type="PANTHER" id="PTHR43038:SF3">
    <property type="entry name" value="ABC TRANSPORTER G FAMILY MEMBER 20 ISOFORM X1"/>
    <property type="match status" value="1"/>
</dbReference>
<sequence length="328" mass="37074">MWEEHQDDIAIVAKNVWKEFDGTPVVKNVSFTVSQGEIFGFIGPSGSGKTTMVRMLVGYYLPTKGDIRVLGMPPNKLGRKGRRRLGYLPQSFVLYPNLSVMENMRFAASLYGLLPIQRRKYIRNTLEFLELWPHRKKLADDLSGGMQRRLELAAALVHNPDILFADEPTAGIDPILREHIWEGFRQLKGEGKTLFVTTQYVTEAEYCDHVALMSNGQIVAYDTPENLRRTAIGGDAIDVELEGVIQGDLADVIQFEELKRVEKLSDNTWRFYVNNASSSAQVLVTCLNSCDISARSIKEYRPNFDEVFVRLLQGREKTAPSESDSTPH</sequence>
<dbReference type="Pfam" id="PF00005">
    <property type="entry name" value="ABC_tran"/>
    <property type="match status" value="1"/>
</dbReference>
<dbReference type="EMBL" id="CP001825">
    <property type="protein sequence ID" value="ACZ41612.1"/>
    <property type="molecule type" value="Genomic_DNA"/>
</dbReference>